<feature type="domain" description="DUF5753" evidence="1">
    <location>
        <begin position="103"/>
        <end position="273"/>
    </location>
</feature>
<dbReference type="Pfam" id="PF19054">
    <property type="entry name" value="DUF5753"/>
    <property type="match status" value="1"/>
</dbReference>
<organism evidence="2 3">
    <name type="scientific">Actinomadura viridis</name>
    <dbReference type="NCBI Taxonomy" id="58110"/>
    <lineage>
        <taxon>Bacteria</taxon>
        <taxon>Bacillati</taxon>
        <taxon>Actinomycetota</taxon>
        <taxon>Actinomycetes</taxon>
        <taxon>Streptosporangiales</taxon>
        <taxon>Thermomonosporaceae</taxon>
        <taxon>Actinomadura</taxon>
    </lineage>
</organism>
<dbReference type="Proteomes" id="UP000614047">
    <property type="component" value="Unassembled WGS sequence"/>
</dbReference>
<evidence type="ECO:0000259" key="1">
    <source>
        <dbReference type="Pfam" id="PF19054"/>
    </source>
</evidence>
<dbReference type="RefSeq" id="WP_197012380.1">
    <property type="nucleotide sequence ID" value="NZ_BAABES010000010.1"/>
</dbReference>
<dbReference type="Pfam" id="PF13560">
    <property type="entry name" value="HTH_31"/>
    <property type="match status" value="1"/>
</dbReference>
<comment type="caution">
    <text evidence="2">The sequence shown here is derived from an EMBL/GenBank/DDBJ whole genome shotgun (WGS) entry which is preliminary data.</text>
</comment>
<accession>A0A931DLL4</accession>
<reference evidence="2" key="1">
    <citation type="submission" date="2020-11" db="EMBL/GenBank/DDBJ databases">
        <title>Sequencing the genomes of 1000 actinobacteria strains.</title>
        <authorList>
            <person name="Klenk H.-P."/>
        </authorList>
    </citation>
    <scope>NUCLEOTIDE SEQUENCE</scope>
    <source>
        <strain evidence="2">DSM 43175</strain>
    </source>
</reference>
<gene>
    <name evidence="2" type="ORF">IW256_003949</name>
</gene>
<protein>
    <submittedName>
        <fullName evidence="2">Transcriptional regulator with XRE-family HTH domain</fullName>
    </submittedName>
</protein>
<dbReference type="InterPro" id="IPR001387">
    <property type="entry name" value="Cro/C1-type_HTH"/>
</dbReference>
<evidence type="ECO:0000313" key="3">
    <source>
        <dbReference type="Proteomes" id="UP000614047"/>
    </source>
</evidence>
<keyword evidence="3" id="KW-1185">Reference proteome</keyword>
<dbReference type="PROSITE" id="PS51257">
    <property type="entry name" value="PROKAR_LIPOPROTEIN"/>
    <property type="match status" value="1"/>
</dbReference>
<name>A0A931DLL4_9ACTN</name>
<dbReference type="AlphaFoldDB" id="A0A931DLL4"/>
<dbReference type="InterPro" id="IPR043917">
    <property type="entry name" value="DUF5753"/>
</dbReference>
<evidence type="ECO:0000313" key="2">
    <source>
        <dbReference type="EMBL" id="MBG6089836.1"/>
    </source>
</evidence>
<dbReference type="InterPro" id="IPR010982">
    <property type="entry name" value="Lambda_DNA-bd_dom_sf"/>
</dbReference>
<proteinExistence type="predicted"/>
<dbReference type="EMBL" id="JADOUA010000001">
    <property type="protein sequence ID" value="MBG6089836.1"/>
    <property type="molecule type" value="Genomic_DNA"/>
</dbReference>
<sequence length="281" mass="31305">MSAQPRRRRQELGAELRKLRKSTGMNSTAFGASCGWSQSKVSKSERGATLLSPEDVKVWANKAGADRATVDRLVALAVELSSEDLNWSPEQGKLSERNAYIGEVERESAGLHNFQPSAISGLLQTADYARRVMTLLDVGDEHDVAAAVAKRMDRQTVLYDASKTLEFLLTEGALRWRPGPPALMLPQLDRLLSLATLPNVTIGVLPFDRQATTLYLNGFTIFDHPEDPFVLVETYHGERRFRDEDKLAQYRAAFSRLRESAATGTEATALIRRIMDETPRD</sequence>
<dbReference type="GO" id="GO:0003677">
    <property type="term" value="F:DNA binding"/>
    <property type="evidence" value="ECO:0007669"/>
    <property type="project" value="InterPro"/>
</dbReference>
<dbReference type="Gene3D" id="1.10.260.40">
    <property type="entry name" value="lambda repressor-like DNA-binding domains"/>
    <property type="match status" value="1"/>
</dbReference>
<dbReference type="SUPFAM" id="SSF47413">
    <property type="entry name" value="lambda repressor-like DNA-binding domains"/>
    <property type="match status" value="1"/>
</dbReference>
<dbReference type="CDD" id="cd00093">
    <property type="entry name" value="HTH_XRE"/>
    <property type="match status" value="1"/>
</dbReference>